<evidence type="ECO:0000313" key="3">
    <source>
        <dbReference type="EMBL" id="KAK0983116.1"/>
    </source>
</evidence>
<evidence type="ECO:0008006" key="5">
    <source>
        <dbReference type="Google" id="ProtNLM"/>
    </source>
</evidence>
<dbReference type="AlphaFoldDB" id="A0AAN6KHT3"/>
<evidence type="ECO:0000256" key="1">
    <source>
        <dbReference type="PROSITE-ProRule" id="PRU00708"/>
    </source>
</evidence>
<dbReference type="InterPro" id="IPR002885">
    <property type="entry name" value="PPR_rpt"/>
</dbReference>
<proteinExistence type="predicted"/>
<evidence type="ECO:0000313" key="4">
    <source>
        <dbReference type="Proteomes" id="UP001175353"/>
    </source>
</evidence>
<dbReference type="EMBL" id="JAUJLE010000103">
    <property type="protein sequence ID" value="KAK0983116.1"/>
    <property type="molecule type" value="Genomic_DNA"/>
</dbReference>
<keyword evidence="4" id="KW-1185">Reference proteome</keyword>
<dbReference type="Gene3D" id="1.25.40.10">
    <property type="entry name" value="Tetratricopeptide repeat domain"/>
    <property type="match status" value="1"/>
</dbReference>
<feature type="region of interest" description="Disordered" evidence="2">
    <location>
        <begin position="600"/>
        <end position="635"/>
    </location>
</feature>
<feature type="repeat" description="PPR" evidence="1">
    <location>
        <begin position="304"/>
        <end position="338"/>
    </location>
</feature>
<dbReference type="PROSITE" id="PS51375">
    <property type="entry name" value="PPR"/>
    <property type="match status" value="1"/>
</dbReference>
<name>A0AAN6KHT3_9PEZI</name>
<evidence type="ECO:0000256" key="2">
    <source>
        <dbReference type="SAM" id="MobiDB-lite"/>
    </source>
</evidence>
<protein>
    <recommendedName>
        <fullName evidence="5">Pentatricopeptide repeat domain-containing protein</fullName>
    </recommendedName>
</protein>
<dbReference type="InterPro" id="IPR011990">
    <property type="entry name" value="TPR-like_helical_dom_sf"/>
</dbReference>
<accession>A0AAN6KHT3</accession>
<feature type="compositionally biased region" description="Low complexity" evidence="2">
    <location>
        <begin position="619"/>
        <end position="635"/>
    </location>
</feature>
<organism evidence="3 4">
    <name type="scientific">Friedmanniomyces endolithicus</name>
    <dbReference type="NCBI Taxonomy" id="329885"/>
    <lineage>
        <taxon>Eukaryota</taxon>
        <taxon>Fungi</taxon>
        <taxon>Dikarya</taxon>
        <taxon>Ascomycota</taxon>
        <taxon>Pezizomycotina</taxon>
        <taxon>Dothideomycetes</taxon>
        <taxon>Dothideomycetidae</taxon>
        <taxon>Mycosphaerellales</taxon>
        <taxon>Teratosphaeriaceae</taxon>
        <taxon>Friedmanniomyces</taxon>
    </lineage>
</organism>
<dbReference type="Proteomes" id="UP001175353">
    <property type="component" value="Unassembled WGS sequence"/>
</dbReference>
<gene>
    <name evidence="3" type="ORF">LTR91_011348</name>
</gene>
<sequence>MHTLWTRVAQTRGTCACPQCVHSVHGLGRRATASPTQRIPKYLTSSTLFYSGVFAAAATWDAGAKKQRREQWDRAIADVKQELGRAREDVALGSQDAFAMDDAHRATTTAPPTPDVFEDIARQKGRSLWPTNTGPELMVHRLPPESIYATGDRKSRSELRRWSPKKLETVMLSVDAIQLQIFIELQGNRTRNGRQAASAAVPIEYRDKMFLPIPELKIFLYGKMEDLDRITETDPDLTGWRRSPSDVPLSSYHQDDNGMFHDTARQLNSCLLDLFRKQGHQTATVPALLAKIAYNLSISSAPPNIETYNTLLLGLSDVKKYQLVDRVIGSMRRTHMRPNEVTNAAVLNHFTTTNNAAEFVTRVELMRGKYCGLALARPDIHINEAGAARLRRVEREAKEDKVIQLPYPTPNVFDALIRGVLKFSGFDTALSICKGMGHEGWGLCLSGLTPLLEHCADYGDWTSGLAIWGQIQALRLRSLQRHAERRGESEKVPMTAFAAMVRLCSKAGQKGVFEEIWAQALRAHEGSARKLVELVKAQNEAAGRAWADRPAATLVEAEQSNKPGRDVIDRAVGDASALKSPAVAHDQDVTPVNVLREVQTSQASSAPDNSARHDPIKQRTTTASTAGPAASSRTPVLLREQLDGLLPAGLELEDYELRERPMSMYG</sequence>
<comment type="caution">
    <text evidence="3">The sequence shown here is derived from an EMBL/GenBank/DDBJ whole genome shotgun (WGS) entry which is preliminary data.</text>
</comment>
<dbReference type="Pfam" id="PF13812">
    <property type="entry name" value="PPR_3"/>
    <property type="match status" value="1"/>
</dbReference>
<reference evidence="3" key="1">
    <citation type="submission" date="2023-06" db="EMBL/GenBank/DDBJ databases">
        <title>Black Yeasts Isolated from many extreme environments.</title>
        <authorList>
            <person name="Coleine C."/>
            <person name="Stajich J.E."/>
            <person name="Selbmann L."/>
        </authorList>
    </citation>
    <scope>NUCLEOTIDE SEQUENCE</scope>
    <source>
        <strain evidence="3">CCFEE 5200</strain>
    </source>
</reference>